<sequence>MVGGSAKGRRKIGVYREQGIFLSVLYPMRDSSGESCERFRSEYRECGEKSVSREKEDVME</sequence>
<keyword evidence="2" id="KW-1185">Reference proteome</keyword>
<evidence type="ECO:0000313" key="2">
    <source>
        <dbReference type="Proteomes" id="UP000187203"/>
    </source>
</evidence>
<protein>
    <submittedName>
        <fullName evidence="1">Uncharacterized protein</fullName>
    </submittedName>
</protein>
<gene>
    <name evidence="1" type="ORF">COLO4_08246</name>
</gene>
<proteinExistence type="predicted"/>
<comment type="caution">
    <text evidence="1">The sequence shown here is derived from an EMBL/GenBank/DDBJ whole genome shotgun (WGS) entry which is preliminary data.</text>
</comment>
<organism evidence="1 2">
    <name type="scientific">Corchorus olitorius</name>
    <dbReference type="NCBI Taxonomy" id="93759"/>
    <lineage>
        <taxon>Eukaryota</taxon>
        <taxon>Viridiplantae</taxon>
        <taxon>Streptophyta</taxon>
        <taxon>Embryophyta</taxon>
        <taxon>Tracheophyta</taxon>
        <taxon>Spermatophyta</taxon>
        <taxon>Magnoliopsida</taxon>
        <taxon>eudicotyledons</taxon>
        <taxon>Gunneridae</taxon>
        <taxon>Pentapetalae</taxon>
        <taxon>rosids</taxon>
        <taxon>malvids</taxon>
        <taxon>Malvales</taxon>
        <taxon>Malvaceae</taxon>
        <taxon>Grewioideae</taxon>
        <taxon>Apeibeae</taxon>
        <taxon>Corchorus</taxon>
    </lineage>
</organism>
<dbReference type="EMBL" id="AWUE01013672">
    <property type="protein sequence ID" value="OMP06250.1"/>
    <property type="molecule type" value="Genomic_DNA"/>
</dbReference>
<accession>A0A1R3KGQ6</accession>
<dbReference type="AlphaFoldDB" id="A0A1R3KGQ6"/>
<name>A0A1R3KGQ6_9ROSI</name>
<dbReference type="Proteomes" id="UP000187203">
    <property type="component" value="Unassembled WGS sequence"/>
</dbReference>
<reference evidence="2" key="1">
    <citation type="submission" date="2013-09" db="EMBL/GenBank/DDBJ databases">
        <title>Corchorus olitorius genome sequencing.</title>
        <authorList>
            <person name="Alam M."/>
            <person name="Haque M.S."/>
            <person name="Islam M.S."/>
            <person name="Emdad E.M."/>
            <person name="Islam M.M."/>
            <person name="Ahmed B."/>
            <person name="Halim A."/>
            <person name="Hossen Q.M.M."/>
            <person name="Hossain M.Z."/>
            <person name="Ahmed R."/>
            <person name="Khan M.M."/>
            <person name="Islam R."/>
            <person name="Rashid M.M."/>
            <person name="Khan S.A."/>
            <person name="Rahman M.S."/>
            <person name="Alam M."/>
            <person name="Yahiya A.S."/>
            <person name="Khan M.S."/>
            <person name="Azam M.S."/>
            <person name="Haque T."/>
            <person name="Lashkar M.Z.H."/>
            <person name="Akhand A.I."/>
            <person name="Morshed G."/>
            <person name="Roy S."/>
            <person name="Uddin K.S."/>
            <person name="Rabeya T."/>
            <person name="Hossain A.S."/>
            <person name="Chowdhury A."/>
            <person name="Snigdha A.R."/>
            <person name="Mortoza M.S."/>
            <person name="Matin S.A."/>
            <person name="Hoque S.M.E."/>
            <person name="Islam M.K."/>
            <person name="Roy D.K."/>
            <person name="Haider R."/>
            <person name="Moosa M.M."/>
            <person name="Elias S.M."/>
            <person name="Hasan A.M."/>
            <person name="Jahan S."/>
            <person name="Shafiuddin M."/>
            <person name="Mahmood N."/>
            <person name="Shommy N.S."/>
        </authorList>
    </citation>
    <scope>NUCLEOTIDE SEQUENCE [LARGE SCALE GENOMIC DNA]</scope>
    <source>
        <strain evidence="2">cv. O-4</strain>
    </source>
</reference>
<evidence type="ECO:0000313" key="1">
    <source>
        <dbReference type="EMBL" id="OMP06250.1"/>
    </source>
</evidence>